<organism evidence="2 3">
    <name type="scientific">Crotalaria pallida</name>
    <name type="common">Smooth rattlebox</name>
    <name type="synonym">Crotalaria striata</name>
    <dbReference type="NCBI Taxonomy" id="3830"/>
    <lineage>
        <taxon>Eukaryota</taxon>
        <taxon>Viridiplantae</taxon>
        <taxon>Streptophyta</taxon>
        <taxon>Embryophyta</taxon>
        <taxon>Tracheophyta</taxon>
        <taxon>Spermatophyta</taxon>
        <taxon>Magnoliopsida</taxon>
        <taxon>eudicotyledons</taxon>
        <taxon>Gunneridae</taxon>
        <taxon>Pentapetalae</taxon>
        <taxon>rosids</taxon>
        <taxon>fabids</taxon>
        <taxon>Fabales</taxon>
        <taxon>Fabaceae</taxon>
        <taxon>Papilionoideae</taxon>
        <taxon>50 kb inversion clade</taxon>
        <taxon>genistoids sensu lato</taxon>
        <taxon>core genistoids</taxon>
        <taxon>Crotalarieae</taxon>
        <taxon>Crotalaria</taxon>
    </lineage>
</organism>
<sequence length="194" mass="21034">MAEVFKINSKMVDLVDGDTKNNDEGYSPLAGGGNQSNTRKYKKGRVPVVVGRSGVFHSTLTSAGFGLHCVGKEKTFKNAKSHSGNYLTNLVSTSSSQCSGNMHEVNGLGKCGSLLSLSMNDEAIKKNLEAKLCRLEMLQQKIVAYGANEKMSSAEIIAWNSWGYHGLYATLKGTFFALPLMEEAWALLKGMKLT</sequence>
<protein>
    <submittedName>
        <fullName evidence="2">Uncharacterized protein</fullName>
    </submittedName>
</protein>
<name>A0AAN9HX08_CROPI</name>
<comment type="caution">
    <text evidence="2">The sequence shown here is derived from an EMBL/GenBank/DDBJ whole genome shotgun (WGS) entry which is preliminary data.</text>
</comment>
<reference evidence="2 3" key="1">
    <citation type="submission" date="2024-01" db="EMBL/GenBank/DDBJ databases">
        <title>The genomes of 5 underutilized Papilionoideae crops provide insights into root nodulation and disease resistanc.</title>
        <authorList>
            <person name="Yuan L."/>
        </authorList>
    </citation>
    <scope>NUCLEOTIDE SEQUENCE [LARGE SCALE GENOMIC DNA]</scope>
    <source>
        <strain evidence="2">ZHUSHIDOU_FW_LH</strain>
        <tissue evidence="2">Leaf</tissue>
    </source>
</reference>
<evidence type="ECO:0000256" key="1">
    <source>
        <dbReference type="SAM" id="MobiDB-lite"/>
    </source>
</evidence>
<evidence type="ECO:0000313" key="2">
    <source>
        <dbReference type="EMBL" id="KAK7259298.1"/>
    </source>
</evidence>
<dbReference type="AlphaFoldDB" id="A0AAN9HX08"/>
<feature type="region of interest" description="Disordered" evidence="1">
    <location>
        <begin position="16"/>
        <end position="40"/>
    </location>
</feature>
<evidence type="ECO:0000313" key="3">
    <source>
        <dbReference type="Proteomes" id="UP001372338"/>
    </source>
</evidence>
<accession>A0AAN9HX08</accession>
<dbReference type="EMBL" id="JAYWIO010000005">
    <property type="protein sequence ID" value="KAK7259298.1"/>
    <property type="molecule type" value="Genomic_DNA"/>
</dbReference>
<proteinExistence type="predicted"/>
<dbReference type="Proteomes" id="UP001372338">
    <property type="component" value="Unassembled WGS sequence"/>
</dbReference>
<keyword evidence="3" id="KW-1185">Reference proteome</keyword>
<gene>
    <name evidence="2" type="ORF">RIF29_24902</name>
</gene>